<evidence type="ECO:0000256" key="1">
    <source>
        <dbReference type="ARBA" id="ARBA00004141"/>
    </source>
</evidence>
<accession>C9XW30</accession>
<dbReference type="PATRIC" id="fig|693216.3.peg.2651"/>
<evidence type="ECO:0000313" key="7">
    <source>
        <dbReference type="EMBL" id="CBA32215.1"/>
    </source>
</evidence>
<evidence type="ECO:0000259" key="6">
    <source>
        <dbReference type="Pfam" id="PF04893"/>
    </source>
</evidence>
<dbReference type="Proteomes" id="UP000002069">
    <property type="component" value="Chromosome"/>
</dbReference>
<proteinExistence type="predicted"/>
<dbReference type="GO" id="GO:0016020">
    <property type="term" value="C:membrane"/>
    <property type="evidence" value="ECO:0007669"/>
    <property type="project" value="UniProtKB-SubCell"/>
</dbReference>
<feature type="domain" description="Yip1" evidence="6">
    <location>
        <begin position="10"/>
        <end position="183"/>
    </location>
</feature>
<dbReference type="KEGG" id="ctu:CTU_28050"/>
<evidence type="ECO:0000256" key="4">
    <source>
        <dbReference type="ARBA" id="ARBA00023136"/>
    </source>
</evidence>
<dbReference type="HOGENOM" id="CLU_099801_0_0_6"/>
<name>C9XW30_CROTZ</name>
<gene>
    <name evidence="7" type="primary">yohC</name>
    <name evidence="7" type="ordered locus">Ctu_28050</name>
</gene>
<feature type="transmembrane region" description="Helical" evidence="5">
    <location>
        <begin position="73"/>
        <end position="96"/>
    </location>
</feature>
<dbReference type="Pfam" id="PF04893">
    <property type="entry name" value="Yip1"/>
    <property type="match status" value="1"/>
</dbReference>
<dbReference type="InterPro" id="IPR006977">
    <property type="entry name" value="Yip1_dom"/>
</dbReference>
<evidence type="ECO:0000256" key="3">
    <source>
        <dbReference type="ARBA" id="ARBA00022989"/>
    </source>
</evidence>
<keyword evidence="3 5" id="KW-1133">Transmembrane helix</keyword>
<evidence type="ECO:0000313" key="8">
    <source>
        <dbReference type="Proteomes" id="UP000002069"/>
    </source>
</evidence>
<feature type="transmembrane region" description="Helical" evidence="5">
    <location>
        <begin position="175"/>
        <end position="195"/>
    </location>
</feature>
<reference evidence="8" key="2">
    <citation type="journal article" date="2011" name="J. Bacteriol.">
        <title>Complete genome sequence of Cronobacter turicensis LMG 23827, a food-borne pathogen causing deaths in neonates.</title>
        <authorList>
            <person name="Stephan R."/>
            <person name="Lehner A."/>
            <person name="Tischler P."/>
            <person name="Rattei T."/>
        </authorList>
    </citation>
    <scope>NUCLEOTIDE SEQUENCE [LARGE SCALE GENOMIC DNA]</scope>
    <source>
        <strain evidence="8">DSM 18703 / CCUG 55852 / LMG 23827 / z3032</strain>
    </source>
</reference>
<feature type="transmembrane region" description="Helical" evidence="5">
    <location>
        <begin position="108"/>
        <end position="127"/>
    </location>
</feature>
<feature type="transmembrane region" description="Helical" evidence="5">
    <location>
        <begin position="133"/>
        <end position="154"/>
    </location>
</feature>
<organism evidence="7 8">
    <name type="scientific">Cronobacter turicensis (strain DSM 18703 / CCUG 55852 / LMG 23827 / z3032)</name>
    <dbReference type="NCBI Taxonomy" id="693216"/>
    <lineage>
        <taxon>Bacteria</taxon>
        <taxon>Pseudomonadati</taxon>
        <taxon>Pseudomonadota</taxon>
        <taxon>Gammaproteobacteria</taxon>
        <taxon>Enterobacterales</taxon>
        <taxon>Enterobacteriaceae</taxon>
        <taxon>Cronobacter</taxon>
    </lineage>
</organism>
<keyword evidence="2 5" id="KW-0812">Transmembrane</keyword>
<sequence length="200" mass="22212">MSGGVMNHVWGLLSHPFREMQMIRRENETVSHHYTHHVLIMAAIPVLCAFIGTTQIGWDFGDGNVVKLSLFTGFYLAVLFYALMLAGVAVMGRVIWWMARDYPRRPSLAGCMVFAGYVATPLFLSGIVALYPLVWLCALAGTLALLYTGYLLYIGIPAFLNINQEEGLRFSGSTLAIGVLLLEVLLALTVLLWGYGYRLF</sequence>
<dbReference type="EMBL" id="FN543093">
    <property type="protein sequence ID" value="CBA32215.1"/>
    <property type="molecule type" value="Genomic_DNA"/>
</dbReference>
<protein>
    <submittedName>
        <fullName evidence="7">Inner membrane protein yohC</fullName>
    </submittedName>
</protein>
<evidence type="ECO:0000256" key="5">
    <source>
        <dbReference type="SAM" id="Phobius"/>
    </source>
</evidence>
<comment type="subcellular location">
    <subcellularLocation>
        <location evidence="1">Membrane</location>
        <topology evidence="1">Multi-pass membrane protein</topology>
    </subcellularLocation>
</comment>
<dbReference type="AlphaFoldDB" id="C9XW30"/>
<keyword evidence="8" id="KW-1185">Reference proteome</keyword>
<reference evidence="7 8" key="1">
    <citation type="journal article" date="2010" name="J. Bacteriol.">
        <title>Complete Genome Sequence of Cronobacter turicensis LMG 23827, a foodborne pathogen causing deaths in neonates.</title>
        <authorList>
            <person name="Stephan R."/>
            <person name="Lehner A."/>
            <person name="Tischler P."/>
            <person name="Rattei T."/>
        </authorList>
    </citation>
    <scope>NUCLEOTIDE SEQUENCE [LARGE SCALE GENOMIC DNA]</scope>
    <source>
        <strain evidence="8">DSM 18703 / CCUG 55852 / LMG 23827 / z3032</strain>
    </source>
</reference>
<evidence type="ECO:0000256" key="2">
    <source>
        <dbReference type="ARBA" id="ARBA00022692"/>
    </source>
</evidence>
<feature type="transmembrane region" description="Helical" evidence="5">
    <location>
        <begin position="34"/>
        <end position="53"/>
    </location>
</feature>
<keyword evidence="4 5" id="KW-0472">Membrane</keyword>